<dbReference type="SUPFAM" id="SSF52540">
    <property type="entry name" value="P-loop containing nucleoside triphosphate hydrolases"/>
    <property type="match status" value="2"/>
</dbReference>
<evidence type="ECO:0000313" key="8">
    <source>
        <dbReference type="Proteomes" id="UP001529343"/>
    </source>
</evidence>
<comment type="caution">
    <text evidence="7">The sequence shown here is derived from an EMBL/GenBank/DDBJ whole genome shotgun (WGS) entry which is preliminary data.</text>
</comment>
<dbReference type="SMART" id="SM01086">
    <property type="entry name" value="ClpB_D2-small"/>
    <property type="match status" value="1"/>
</dbReference>
<dbReference type="PRINTS" id="PR00300">
    <property type="entry name" value="CLPPROTEASEA"/>
</dbReference>
<dbReference type="InterPro" id="IPR027417">
    <property type="entry name" value="P-loop_NTPase"/>
</dbReference>
<organism evidence="7 8">
    <name type="scientific">Limosilactobacillus pontis</name>
    <dbReference type="NCBI Taxonomy" id="35787"/>
    <lineage>
        <taxon>Bacteria</taxon>
        <taxon>Bacillati</taxon>
        <taxon>Bacillota</taxon>
        <taxon>Bacilli</taxon>
        <taxon>Lactobacillales</taxon>
        <taxon>Lactobacillaceae</taxon>
        <taxon>Limosilactobacillus</taxon>
    </lineage>
</organism>
<dbReference type="InterPro" id="IPR003959">
    <property type="entry name" value="ATPase_AAA_core"/>
</dbReference>
<dbReference type="Pfam" id="PF07724">
    <property type="entry name" value="AAA_2"/>
    <property type="match status" value="1"/>
</dbReference>
<dbReference type="InterPro" id="IPR050130">
    <property type="entry name" value="ClpA_ClpB"/>
</dbReference>
<evidence type="ECO:0000259" key="5">
    <source>
        <dbReference type="SMART" id="SM00382"/>
    </source>
</evidence>
<protein>
    <submittedName>
        <fullName evidence="7">ATP-dependent Clp protease ATP-binding subunit</fullName>
    </submittedName>
</protein>
<dbReference type="Pfam" id="PF10431">
    <property type="entry name" value="ClpB_D2-small"/>
    <property type="match status" value="1"/>
</dbReference>
<proteinExistence type="predicted"/>
<dbReference type="Gene3D" id="1.10.8.60">
    <property type="match status" value="2"/>
</dbReference>
<dbReference type="CDD" id="cd00009">
    <property type="entry name" value="AAA"/>
    <property type="match status" value="1"/>
</dbReference>
<feature type="coiled-coil region" evidence="4">
    <location>
        <begin position="467"/>
        <end position="514"/>
    </location>
</feature>
<dbReference type="EMBL" id="JAUDDW010000025">
    <property type="protein sequence ID" value="MDM8266857.1"/>
    <property type="molecule type" value="Genomic_DNA"/>
</dbReference>
<sequence>MENFSLTYQGQAAFATAKKVADAHHAAALSTEDLVLAFTKINDTGAGTALLDRHISRIDVRRELDKARHVEKHDAADPSLHYAGMSDSAPFEDRIKKDPVPLINEPGKHLIMIADRQYTVSDYVLHGLRYGKALVDQQESDVIQTQGILVGIVDLQDSNAFWLLLKLLILKYRSFYAQAYTNIVQDKLNQFRFADGEHTADRKRREHHYNSLMHQLDRGDHFLLQEYGRDLTKLAREHKLTPVVGRQDEIDHLALILNRRQKSNALLVGPAGVGKTAIAEGVATRIAKGKLPSLAGKRIIALDPDKFSKLMFSGWAIEVINQLLAELSAEKDVILFLDEIQNLRFHAGSGIINMLKPALARGDLQLIGATTPLEAQVFFSKDKALMRRFENITVKPLTVPQTDAVIKRSITPYENYYHVNYSVAACQLAVDLAQTYVDVALPDSALTILDNAGALVNMHHDQGSAAKDSYVQRLTELRTKLHQAEQKSLNTAQVDQLKKQLDSLQDQFGLARNDRTKHRYHTKVTVNDIVSAAEEIIGRPLSKTDVAKAQRERTANEASILTLAQRLKQHVIGQDEAIDGLTQSLMVAKAGLSKPGAPIGTFFFAGITGTGKTETTKQLALEAFGTDKALLRFNMPDYLSTMGVASLSTDIYRGVVSHPHCCILLDEIEKVNSAIFNLLLGIMDDGSFLPGMGLHADFSHTIIIMTSNIGADKVFRNQVGFGATSSTETNRINRDIIQRAMEERFAPEFINRLTKTVIFNPLTQDSLVKIADLLLGQKRQLLLEKNITLDWDQSVLEYIVDRYADPAKGARPLQRGIDQLITSKIAAMILQGQLKARQRVQLHVDQNQQVLVKVA</sequence>
<keyword evidence="2 7" id="KW-0067">ATP-binding</keyword>
<feature type="domain" description="Clp ATPase C-terminal" evidence="6">
    <location>
        <begin position="762"/>
        <end position="851"/>
    </location>
</feature>
<dbReference type="Gene3D" id="3.40.50.300">
    <property type="entry name" value="P-loop containing nucleotide triphosphate hydrolases"/>
    <property type="match status" value="2"/>
</dbReference>
<gene>
    <name evidence="7" type="ORF">QUW44_06740</name>
</gene>
<dbReference type="Gene3D" id="4.10.860.10">
    <property type="entry name" value="UVR domain"/>
    <property type="match status" value="1"/>
</dbReference>
<evidence type="ECO:0000256" key="2">
    <source>
        <dbReference type="ARBA" id="ARBA00022840"/>
    </source>
</evidence>
<dbReference type="Pfam" id="PF00004">
    <property type="entry name" value="AAA"/>
    <property type="match status" value="1"/>
</dbReference>
<accession>A0ABT7UZ73</accession>
<evidence type="ECO:0000256" key="4">
    <source>
        <dbReference type="SAM" id="Coils"/>
    </source>
</evidence>
<dbReference type="SMART" id="SM00382">
    <property type="entry name" value="AAA"/>
    <property type="match status" value="2"/>
</dbReference>
<dbReference type="Proteomes" id="UP001529343">
    <property type="component" value="Unassembled WGS sequence"/>
</dbReference>
<feature type="domain" description="AAA+ ATPase" evidence="5">
    <location>
        <begin position="598"/>
        <end position="755"/>
    </location>
</feature>
<evidence type="ECO:0000313" key="7">
    <source>
        <dbReference type="EMBL" id="MDM8266857.1"/>
    </source>
</evidence>
<dbReference type="InterPro" id="IPR041546">
    <property type="entry name" value="ClpA/ClpB_AAA_lid"/>
</dbReference>
<dbReference type="GO" id="GO:0005524">
    <property type="term" value="F:ATP binding"/>
    <property type="evidence" value="ECO:0007669"/>
    <property type="project" value="UniProtKB-KW"/>
</dbReference>
<dbReference type="InterPro" id="IPR001270">
    <property type="entry name" value="ClpA/B"/>
</dbReference>
<keyword evidence="4" id="KW-0175">Coiled coil</keyword>
<evidence type="ECO:0000256" key="1">
    <source>
        <dbReference type="ARBA" id="ARBA00022741"/>
    </source>
</evidence>
<keyword evidence="7" id="KW-0378">Hydrolase</keyword>
<name>A0ABT7UZ73_9LACO</name>
<evidence type="ECO:0000259" key="6">
    <source>
        <dbReference type="SMART" id="SM01086"/>
    </source>
</evidence>
<dbReference type="PANTHER" id="PTHR11638">
    <property type="entry name" value="ATP-DEPENDENT CLP PROTEASE"/>
    <property type="match status" value="1"/>
</dbReference>
<dbReference type="RefSeq" id="WP_289586323.1">
    <property type="nucleotide sequence ID" value="NZ_JAUDDW010000025.1"/>
</dbReference>
<keyword evidence="8" id="KW-1185">Reference proteome</keyword>
<evidence type="ECO:0000256" key="3">
    <source>
        <dbReference type="ARBA" id="ARBA00023186"/>
    </source>
</evidence>
<keyword evidence="7" id="KW-0645">Protease</keyword>
<feature type="domain" description="AAA+ ATPase" evidence="5">
    <location>
        <begin position="261"/>
        <end position="398"/>
    </location>
</feature>
<dbReference type="PANTHER" id="PTHR11638:SF111">
    <property type="entry name" value="ATP-DEPENDENT CLP PROTEASE ATP-BINDING SUBUNIT CLPA"/>
    <property type="match status" value="1"/>
</dbReference>
<dbReference type="InterPro" id="IPR019489">
    <property type="entry name" value="Clp_ATPase_C"/>
</dbReference>
<dbReference type="InterPro" id="IPR003593">
    <property type="entry name" value="AAA+_ATPase"/>
</dbReference>
<dbReference type="GO" id="GO:0008233">
    <property type="term" value="F:peptidase activity"/>
    <property type="evidence" value="ECO:0007669"/>
    <property type="project" value="UniProtKB-KW"/>
</dbReference>
<keyword evidence="1" id="KW-0547">Nucleotide-binding</keyword>
<reference evidence="8" key="1">
    <citation type="submission" date="2023-06" db="EMBL/GenBank/DDBJ databases">
        <title>Identification and characterization of horizontal gene transfer across gut microbiota members of farm animals based on homology search.</title>
        <authorList>
            <person name="Zeman M."/>
            <person name="Kubasova T."/>
            <person name="Jahodarova E."/>
            <person name="Nykrynova M."/>
            <person name="Rychlik I."/>
        </authorList>
    </citation>
    <scope>NUCLEOTIDE SEQUENCE [LARGE SCALE GENOMIC DNA]</scope>
    <source>
        <strain evidence="8">161_Gplus</strain>
    </source>
</reference>
<dbReference type="GO" id="GO:0006508">
    <property type="term" value="P:proteolysis"/>
    <property type="evidence" value="ECO:0007669"/>
    <property type="project" value="UniProtKB-KW"/>
</dbReference>
<keyword evidence="3" id="KW-0143">Chaperone</keyword>
<dbReference type="Pfam" id="PF17871">
    <property type="entry name" value="AAA_lid_9"/>
    <property type="match status" value="1"/>
</dbReference>